<evidence type="ECO:0000259" key="12">
    <source>
        <dbReference type="Pfam" id="PF03007"/>
    </source>
</evidence>
<dbReference type="GO" id="GO:0004144">
    <property type="term" value="F:diacylglycerol O-acyltransferase activity"/>
    <property type="evidence" value="ECO:0007669"/>
    <property type="project" value="UniProtKB-EC"/>
</dbReference>
<dbReference type="AlphaFoldDB" id="A0A7X6LVW0"/>
<feature type="domain" description="O-acyltransferase WSD1-like N-terminal" evidence="12">
    <location>
        <begin position="4"/>
        <end position="262"/>
    </location>
</feature>
<proteinExistence type="inferred from homology"/>
<evidence type="ECO:0000259" key="13">
    <source>
        <dbReference type="Pfam" id="PF06974"/>
    </source>
</evidence>
<dbReference type="EMBL" id="JAAXPE010000003">
    <property type="protein sequence ID" value="NKY84910.1"/>
    <property type="molecule type" value="Genomic_DNA"/>
</dbReference>
<keyword evidence="8 11" id="KW-0443">Lipid metabolism</keyword>
<dbReference type="InterPro" id="IPR045034">
    <property type="entry name" value="O-acyltransferase_WSD1-like"/>
</dbReference>
<evidence type="ECO:0000313" key="15">
    <source>
        <dbReference type="Proteomes" id="UP000523447"/>
    </source>
</evidence>
<dbReference type="UniPathway" id="UPA00282"/>
<feature type="domain" description="O-acyltransferase WSD1 C-terminal" evidence="13">
    <location>
        <begin position="304"/>
        <end position="449"/>
    </location>
</feature>
<comment type="similarity">
    <text evidence="3 11">Belongs to the long-chain O-acyltransferase family.</text>
</comment>
<evidence type="ECO:0000256" key="9">
    <source>
        <dbReference type="ARBA" id="ARBA00023315"/>
    </source>
</evidence>
<dbReference type="GO" id="GO:0005886">
    <property type="term" value="C:plasma membrane"/>
    <property type="evidence" value="ECO:0007669"/>
    <property type="project" value="TreeGrafter"/>
</dbReference>
<gene>
    <name evidence="14" type="ORF">HGA07_04640</name>
</gene>
<evidence type="ECO:0000313" key="14">
    <source>
        <dbReference type="EMBL" id="NKY84910.1"/>
    </source>
</evidence>
<evidence type="ECO:0000256" key="5">
    <source>
        <dbReference type="ARBA" id="ARBA00022516"/>
    </source>
</evidence>
<comment type="catalytic activity">
    <reaction evidence="10 11">
        <text>an acyl-CoA + a 1,2-diacyl-sn-glycerol = a triacyl-sn-glycerol + CoA</text>
        <dbReference type="Rhea" id="RHEA:10868"/>
        <dbReference type="ChEBI" id="CHEBI:17815"/>
        <dbReference type="ChEBI" id="CHEBI:57287"/>
        <dbReference type="ChEBI" id="CHEBI:58342"/>
        <dbReference type="ChEBI" id="CHEBI:64615"/>
        <dbReference type="EC" id="2.3.1.20"/>
    </reaction>
</comment>
<keyword evidence="9 11" id="KW-0012">Acyltransferase</keyword>
<dbReference type="InterPro" id="IPR014292">
    <property type="entry name" value="Acyl_transf_WS/DGAT"/>
</dbReference>
<dbReference type="Pfam" id="PF06974">
    <property type="entry name" value="WS_DGAT_C"/>
    <property type="match status" value="1"/>
</dbReference>
<dbReference type="PANTHER" id="PTHR31650:SF1">
    <property type="entry name" value="WAX ESTER SYNTHASE_DIACYLGLYCEROL ACYLTRANSFERASE 4-RELATED"/>
    <property type="match status" value="1"/>
</dbReference>
<dbReference type="PANTHER" id="PTHR31650">
    <property type="entry name" value="O-ACYLTRANSFERASE (WSD1-LIKE) FAMILY PROTEIN"/>
    <property type="match status" value="1"/>
</dbReference>
<dbReference type="RefSeq" id="WP_040721952.1">
    <property type="nucleotide sequence ID" value="NZ_CAWPHS010000023.1"/>
</dbReference>
<dbReference type="GO" id="GO:0051701">
    <property type="term" value="P:biological process involved in interaction with host"/>
    <property type="evidence" value="ECO:0007669"/>
    <property type="project" value="TreeGrafter"/>
</dbReference>
<comment type="pathway">
    <text evidence="1 11">Glycerolipid metabolism; triacylglycerol biosynthesis.</text>
</comment>
<evidence type="ECO:0000256" key="3">
    <source>
        <dbReference type="ARBA" id="ARBA00009587"/>
    </source>
</evidence>
<comment type="pathway">
    <text evidence="2">Lipid metabolism.</text>
</comment>
<evidence type="ECO:0000256" key="7">
    <source>
        <dbReference type="ARBA" id="ARBA00022798"/>
    </source>
</evidence>
<evidence type="ECO:0000256" key="11">
    <source>
        <dbReference type="RuleBase" id="RU361241"/>
    </source>
</evidence>
<dbReference type="GO" id="GO:0006071">
    <property type="term" value="P:glycerol metabolic process"/>
    <property type="evidence" value="ECO:0007669"/>
    <property type="project" value="UniProtKB-KW"/>
</dbReference>
<protein>
    <recommendedName>
        <fullName evidence="4 11">Diacylglycerol O-acyltransferase</fullName>
        <ecNumber evidence="4 11">2.3.1.20</ecNumber>
    </recommendedName>
</protein>
<dbReference type="Pfam" id="PF03007">
    <property type="entry name" value="WS_DGAT_cat"/>
    <property type="match status" value="1"/>
</dbReference>
<comment type="caution">
    <text evidence="14">The sequence shown here is derived from an EMBL/GenBank/DDBJ whole genome shotgun (WGS) entry which is preliminary data.</text>
</comment>
<dbReference type="NCBIfam" id="TIGR02946">
    <property type="entry name" value="acyl_WS_DGAT"/>
    <property type="match status" value="1"/>
</dbReference>
<evidence type="ECO:0000256" key="10">
    <source>
        <dbReference type="ARBA" id="ARBA00048109"/>
    </source>
</evidence>
<dbReference type="SUPFAM" id="SSF52777">
    <property type="entry name" value="CoA-dependent acyltransferases"/>
    <property type="match status" value="2"/>
</dbReference>
<keyword evidence="5 11" id="KW-0444">Lipid biosynthesis</keyword>
<dbReference type="InterPro" id="IPR004255">
    <property type="entry name" value="O-acyltransferase_WSD1_N"/>
</dbReference>
<dbReference type="Proteomes" id="UP000523447">
    <property type="component" value="Unassembled WGS sequence"/>
</dbReference>
<dbReference type="EC" id="2.3.1.20" evidence="4 11"/>
<keyword evidence="6 11" id="KW-0808">Transferase</keyword>
<dbReference type="GO" id="GO:0001666">
    <property type="term" value="P:response to hypoxia"/>
    <property type="evidence" value="ECO:0007669"/>
    <property type="project" value="TreeGrafter"/>
</dbReference>
<reference evidence="14 15" key="1">
    <citation type="submission" date="2020-04" db="EMBL/GenBank/DDBJ databases">
        <title>MicrobeNet Type strains.</title>
        <authorList>
            <person name="Nicholson A.C."/>
        </authorList>
    </citation>
    <scope>NUCLEOTIDE SEQUENCE [LARGE SCALE GENOMIC DNA]</scope>
    <source>
        <strain evidence="14 15">DSM 44445</strain>
    </source>
</reference>
<dbReference type="InterPro" id="IPR009721">
    <property type="entry name" value="O-acyltransferase_WSD1_C"/>
</dbReference>
<dbReference type="GO" id="GO:0019432">
    <property type="term" value="P:triglyceride biosynthetic process"/>
    <property type="evidence" value="ECO:0007669"/>
    <property type="project" value="UniProtKB-UniPathway"/>
</dbReference>
<sequence>MALMSPLDSVFLLLESREHPMHVGGLSLFRPSGAQPHSPRRLHEELISGEGELAPVFRRRPARSLASFSALQWELDDDIDIEYHVRLLSLPAPGRVRELLELVSMLHGSLLDRHRPLWEVYVIDGLADGRIALYTKTHHALMDGVSAVRTWQRALSADPDDRGCLPPWRSTRPRGHAGGTTLLRRSADVLRTAGRIGAAVPEMVSGAYELARDYPEPRPFRAPRTMFNVAITGARRFAAQSWPLPRLRAAGAGTGATLNDIVLAMCAGALRRYLLAEQALPADPLIAMVPVSLRRGPETAVSEGNSVGAALCDLATDAADPVERLTRIHASMANAKNTMSRLTPLQILGMSAINVAGLALPASPVRLPASAPPFNIIISNVPGAAEPRYWNGLRLEAVYPASIPLDGQAINITTVSSGDAMHFGIVGCRRSVPHLQRLLTGLEQSLVELESCAR</sequence>
<name>A0A7X6LVW0_9NOCA</name>
<evidence type="ECO:0000256" key="8">
    <source>
        <dbReference type="ARBA" id="ARBA00023098"/>
    </source>
</evidence>
<evidence type="ECO:0000256" key="2">
    <source>
        <dbReference type="ARBA" id="ARBA00005189"/>
    </source>
</evidence>
<evidence type="ECO:0000256" key="6">
    <source>
        <dbReference type="ARBA" id="ARBA00022679"/>
    </source>
</evidence>
<evidence type="ECO:0000256" key="4">
    <source>
        <dbReference type="ARBA" id="ARBA00013244"/>
    </source>
</evidence>
<accession>A0A7X6LVW0</accession>
<keyword evidence="7 11" id="KW-0319">Glycerol metabolism</keyword>
<evidence type="ECO:0000256" key="1">
    <source>
        <dbReference type="ARBA" id="ARBA00004771"/>
    </source>
</evidence>
<keyword evidence="15" id="KW-1185">Reference proteome</keyword>
<organism evidence="14 15">
    <name type="scientific">Nocardia veterana</name>
    <dbReference type="NCBI Taxonomy" id="132249"/>
    <lineage>
        <taxon>Bacteria</taxon>
        <taxon>Bacillati</taxon>
        <taxon>Actinomycetota</taxon>
        <taxon>Actinomycetes</taxon>
        <taxon>Mycobacteriales</taxon>
        <taxon>Nocardiaceae</taxon>
        <taxon>Nocardia</taxon>
    </lineage>
</organism>
<dbReference type="GO" id="GO:0071731">
    <property type="term" value="P:response to nitric oxide"/>
    <property type="evidence" value="ECO:0007669"/>
    <property type="project" value="TreeGrafter"/>
</dbReference>